<dbReference type="InterPro" id="IPR054478">
    <property type="entry name" value="LTN1_UBC"/>
</dbReference>
<gene>
    <name evidence="19 21" type="ORF">P152DRAFT_376403</name>
</gene>
<reference evidence="21" key="2">
    <citation type="submission" date="2020-04" db="EMBL/GenBank/DDBJ databases">
        <authorList>
            <consortium name="NCBI Genome Project"/>
        </authorList>
    </citation>
    <scope>NUCLEOTIDE SEQUENCE</scope>
    <source>
        <strain evidence="21">CBS 781.70</strain>
    </source>
</reference>
<keyword evidence="10" id="KW-0677">Repeat</keyword>
<comment type="subunit">
    <text evidence="16">Component of the ribosome quality control complex (RQC).</text>
</comment>
<evidence type="ECO:0000256" key="15">
    <source>
        <dbReference type="PROSITE-ProRule" id="PRU00175"/>
    </source>
</evidence>
<dbReference type="CDD" id="cd16491">
    <property type="entry name" value="RING-CH-C4HC3_LTN1"/>
    <property type="match status" value="1"/>
</dbReference>
<dbReference type="GO" id="GO:0016567">
    <property type="term" value="P:protein ubiquitination"/>
    <property type="evidence" value="ECO:0007669"/>
    <property type="project" value="UniProtKB-UniPathway"/>
</dbReference>
<evidence type="ECO:0000256" key="17">
    <source>
        <dbReference type="SAM" id="MobiDB-lite"/>
    </source>
</evidence>
<dbReference type="Proteomes" id="UP000504638">
    <property type="component" value="Unplaced"/>
</dbReference>
<dbReference type="InterPro" id="IPR013083">
    <property type="entry name" value="Znf_RING/FYVE/PHD"/>
</dbReference>
<feature type="non-terminal residue" evidence="19">
    <location>
        <position position="1597"/>
    </location>
</feature>
<dbReference type="InterPro" id="IPR054476">
    <property type="entry name" value="Ltn1_N"/>
</dbReference>
<dbReference type="Pfam" id="PF22999">
    <property type="entry name" value="LTN1_E3_ligase_6th"/>
    <property type="match status" value="1"/>
</dbReference>
<dbReference type="GO" id="GO:0005829">
    <property type="term" value="C:cytosol"/>
    <property type="evidence" value="ECO:0007669"/>
    <property type="project" value="UniProtKB-SubCell"/>
</dbReference>
<dbReference type="GO" id="GO:1990116">
    <property type="term" value="P:ribosome-associated ubiquitin-dependent protein catabolic process"/>
    <property type="evidence" value="ECO:0007669"/>
    <property type="project" value="UniProtKB-UniRule"/>
</dbReference>
<dbReference type="EC" id="2.3.2.27" evidence="5 16"/>
<evidence type="ECO:0000256" key="1">
    <source>
        <dbReference type="ARBA" id="ARBA00000900"/>
    </source>
</evidence>
<dbReference type="SUPFAM" id="SSF57850">
    <property type="entry name" value="RING/U-box"/>
    <property type="match status" value="1"/>
</dbReference>
<keyword evidence="12 16" id="KW-0833">Ubl conjugation pathway</keyword>
<dbReference type="GO" id="GO:0043023">
    <property type="term" value="F:ribosomal large subunit binding"/>
    <property type="evidence" value="ECO:0007669"/>
    <property type="project" value="TreeGrafter"/>
</dbReference>
<evidence type="ECO:0000256" key="4">
    <source>
        <dbReference type="ARBA" id="ARBA00007997"/>
    </source>
</evidence>
<comment type="similarity">
    <text evidence="4 16">Belongs to the LTN1 family.</text>
</comment>
<protein>
    <recommendedName>
        <fullName evidence="6 16">E3 ubiquitin-protein ligase listerin</fullName>
        <ecNumber evidence="5 16">2.3.2.27</ecNumber>
    </recommendedName>
    <alternativeName>
        <fullName evidence="16">RING-type E3 ubiquitin transferase listerin</fullName>
    </alternativeName>
</protein>
<keyword evidence="20" id="KW-1185">Reference proteome</keyword>
<sequence>SGGFANPFDSSSKSTFSSSSISYLAEAPDLSRISDPNVVVLLKNLSKREDITRSKALQDLADYVSQNNPGEDGALLDAWVSLYPRLSIDNARKVRQLAHTILGILGKAAGKRLAKHLSRLIGPWMASCNEADDAVARAAQESVSAVFDSDEKRQNLKIAFQGQIIDFCYDAIARESPKTLSDERYVNEEDSKAKYARVASAALKQLSALLRDLDTKTLSTHADKWGKVVGDLRVWELGLYSDPPVRQSTHTLLQLFLTKTPDLVDASPDSICRIYLGSGLKSDQTRSSTAFLDALCLLTREFTYFWTKYYRAKKSPKSSLLHLIQRGAQRGGPRYWKSLHKLLNELPPEVLPKDPETTIELLDALRSAATSKEESRGLHQDTDTLEAYVLLCQDLIQGLPEPCVPLAIEQYLCPLVSNCVLENGKNMGWSLAERGGAGVIESVLRTPGMHLVIGNQWSKISDDFVATMEKATPVAQNEPKPDAEARNSSKIQESLQVQGRRWASVYRLAQRIENEEVRESLKRSLDLVASRAIEFLTLGKGENYGTVTIRELVLAFLEGDLPGLLLTPSGPILASILYAVRGDPSFTNLWNDTVAAIFALGAPSKTAALKSLLFPSKEVKQSELIQEDESIQSFFLEVAEKESTAESSRWQLLVGAAKHPSRLSDTTITKIIRSLGGLRDEAIPLAEVWKLADFLEHGGNDMLLPFLKSSEGVHWYSKILCSKDLSSSLPENFADDFHLIEDKCITTFQKLSIEDRSALGSSVIQQNLITADEGSPSIEALLWFAHQFFKYDTVESREPAGLFPDRAQWTDALNTRFLGVRPSPLTSMSNPLGGAAYLVDTGEEYKPSSAAPQVDSREYSIPLRMAMYYGAAMRFPGALDCLPREHHVDLAELFLLSLRLANDNFDIPHCNGFWVQHDYTERKEIGSFLDGGKRLIEDWIKKDDSFIYSVMRRLKNHMAGVTTRSFYNAVSYVEIMEEAASTYGQPQSAVFEEEQLEAWANPLASPISTAATLKSLRGLLSKHTKSADRFNRLCAEVTGYNVDRFKKDGLSALVVINAALSVCPELADTIAKQRLIFLVQRLIKALEDHSDQDEIQSEVLQTLRVLLPTMIETYGSYWSVILDLVADIWSTTTADMCTGPRSLRITLLHTSLKLYATLRNEAKKENANEDLGEALGSSTQNVADSLVHLARVMAEIHDHPPILLKENVNELLMRTLKQIPLTHFPPPSELFGFLNANSAAIQKDMYEILHGLVEEAQKEISVEAALGDATVELPSILIDMVKESPGEYEVDQPLTVNWQSTSPLPVRGYLFAWLLVFAHFQAPSTSFKVKAEYAQQLASTTAVKSFLDYVVDALGHAVGRPKDVSKFDLVNGEVDGSEDEVKQKRQRLAHLYFLCLRHLPNKVREWWFTCPRHVSKSVEEWTERYFSPLVSDTALKVVREWVDTMKQDDANEALSVKTSPASKQAVAIYQLDDETAASIVISLPPSYPLRPADALTDKRVGVTDRKWQTWLLVTKGVMTFSNGSIVEGIIAWRKNINGSLKGQTECSICQSLISEDNQFPSKKCVTCKNMFHASCLHKWFQSSNSSTCPLCRQQFNY</sequence>
<evidence type="ECO:0000313" key="21">
    <source>
        <dbReference type="RefSeq" id="XP_033532476.1"/>
    </source>
</evidence>
<dbReference type="EMBL" id="ML975164">
    <property type="protein sequence ID" value="KAF1810845.1"/>
    <property type="molecule type" value="Genomic_DNA"/>
</dbReference>
<dbReference type="PANTHER" id="PTHR12389:SF0">
    <property type="entry name" value="E3 UBIQUITIN-PROTEIN LIGASE LISTERIN"/>
    <property type="match status" value="1"/>
</dbReference>
<dbReference type="GO" id="GO:0061630">
    <property type="term" value="F:ubiquitin protein ligase activity"/>
    <property type="evidence" value="ECO:0007669"/>
    <property type="project" value="UniProtKB-UniRule"/>
</dbReference>
<evidence type="ECO:0000256" key="7">
    <source>
        <dbReference type="ARBA" id="ARBA00022490"/>
    </source>
</evidence>
<keyword evidence="13 16" id="KW-0862">Zinc</keyword>
<keyword evidence="7" id="KW-0963">Cytoplasm</keyword>
<dbReference type="GO" id="GO:1990112">
    <property type="term" value="C:RQC complex"/>
    <property type="evidence" value="ECO:0007669"/>
    <property type="project" value="UniProtKB-UniRule"/>
</dbReference>
<dbReference type="FunFam" id="3.30.40.10:FF:000038">
    <property type="entry name" value="E3 ubiquitin-protein ligase listerin"/>
    <property type="match status" value="1"/>
</dbReference>
<comment type="subcellular location">
    <subcellularLocation>
        <location evidence="2">Cytoplasm</location>
        <location evidence="2">Cytosol</location>
    </subcellularLocation>
</comment>
<keyword evidence="9 16" id="KW-0479">Metal-binding</keyword>
<evidence type="ECO:0000256" key="14">
    <source>
        <dbReference type="ARBA" id="ARBA00055150"/>
    </source>
</evidence>
<evidence type="ECO:0000259" key="18">
    <source>
        <dbReference type="PROSITE" id="PS50089"/>
    </source>
</evidence>
<dbReference type="GeneID" id="54416192"/>
<name>A0A6G1FYA3_9PEZI</name>
<dbReference type="Pfam" id="PF22958">
    <property type="entry name" value="Ltn1_1st"/>
    <property type="match status" value="1"/>
</dbReference>
<dbReference type="GO" id="GO:0008270">
    <property type="term" value="F:zinc ion binding"/>
    <property type="evidence" value="ECO:0007669"/>
    <property type="project" value="UniProtKB-KW"/>
</dbReference>
<dbReference type="InterPro" id="IPR054477">
    <property type="entry name" value="LTN1_E3_ligase_6th"/>
</dbReference>
<dbReference type="InterPro" id="IPR039804">
    <property type="entry name" value="RING-CH-C4HC3_LTN1"/>
</dbReference>
<reference evidence="19 21" key="1">
    <citation type="submission" date="2020-01" db="EMBL/GenBank/DDBJ databases">
        <authorList>
            <consortium name="DOE Joint Genome Institute"/>
            <person name="Haridas S."/>
            <person name="Albert R."/>
            <person name="Binder M."/>
            <person name="Bloem J."/>
            <person name="Labutti K."/>
            <person name="Salamov A."/>
            <person name="Andreopoulos B."/>
            <person name="Baker S.E."/>
            <person name="Barry K."/>
            <person name="Bills G."/>
            <person name="Bluhm B.H."/>
            <person name="Cannon C."/>
            <person name="Castanera R."/>
            <person name="Culley D.E."/>
            <person name="Daum C."/>
            <person name="Ezra D."/>
            <person name="Gonzalez J.B."/>
            <person name="Henrissat B."/>
            <person name="Kuo A."/>
            <person name="Liang C."/>
            <person name="Lipzen A."/>
            <person name="Lutzoni F."/>
            <person name="Magnuson J."/>
            <person name="Mondo S."/>
            <person name="Nolan M."/>
            <person name="Ohm R."/>
            <person name="Pangilinan J."/>
            <person name="Park H.-J."/>
            <person name="Ramirez L."/>
            <person name="Alfaro M."/>
            <person name="Sun H."/>
            <person name="Tritt A."/>
            <person name="Yoshinaga Y."/>
            <person name="Zwiers L.-H."/>
            <person name="Turgeon B.G."/>
            <person name="Goodwin S.B."/>
            <person name="Spatafora J.W."/>
            <person name="Crous P.W."/>
            <person name="Grigoriev I.V."/>
        </authorList>
    </citation>
    <scope>NUCLEOTIDE SEQUENCE</scope>
    <source>
        <strain evidence="19 21">CBS 781.70</strain>
    </source>
</reference>
<dbReference type="UniPathway" id="UPA00143"/>
<dbReference type="PROSITE" id="PS50089">
    <property type="entry name" value="ZF_RING_2"/>
    <property type="match status" value="1"/>
</dbReference>
<keyword evidence="8 16" id="KW-0808">Transferase</keyword>
<evidence type="ECO:0000256" key="10">
    <source>
        <dbReference type="ARBA" id="ARBA00022737"/>
    </source>
</evidence>
<dbReference type="InterPro" id="IPR011989">
    <property type="entry name" value="ARM-like"/>
</dbReference>
<comment type="function">
    <text evidence="16">E3 ubiquitin-protein ligase. Component of the ribosome quality control complex (RQC), a ribosome-associated complex that mediates ubiquitination and extraction of incompletely synthesized nascent chains for proteasomal degradation.</text>
</comment>
<evidence type="ECO:0000256" key="11">
    <source>
        <dbReference type="ARBA" id="ARBA00022771"/>
    </source>
</evidence>
<comment type="function">
    <text evidence="14">E3 ubiquitin-protein ligase component of the ribosome quality control complex (RQC), a ribosome-associated complex that mediates ubiquitination and extraction of incompletely synthesized nascent chains for proteasomal degradation. Mediates ubiquitination of proteins derived from mRNAs lacking stop codons (non-stop proteins) and other translation arrest products induced by poly-lysine sequences and tandem rare codons. Ubiquitination leads to CDC48 recruitment for extraction and degradation of the incomplete translation product. May indirectly play a role in chromatin function and transcription.</text>
</comment>
<evidence type="ECO:0000256" key="9">
    <source>
        <dbReference type="ARBA" id="ARBA00022723"/>
    </source>
</evidence>
<dbReference type="Gene3D" id="3.30.40.10">
    <property type="entry name" value="Zinc/RING finger domain, C3HC4 (zinc finger)"/>
    <property type="match status" value="1"/>
</dbReference>
<evidence type="ECO:0000256" key="5">
    <source>
        <dbReference type="ARBA" id="ARBA00012483"/>
    </source>
</evidence>
<dbReference type="RefSeq" id="XP_033532476.1">
    <property type="nucleotide sequence ID" value="XM_033675622.1"/>
</dbReference>
<dbReference type="SMART" id="SM01197">
    <property type="entry name" value="FANCL_C"/>
    <property type="match status" value="1"/>
</dbReference>
<dbReference type="InterPro" id="IPR001841">
    <property type="entry name" value="Znf_RING"/>
</dbReference>
<feature type="region of interest" description="Disordered" evidence="17">
    <location>
        <begin position="471"/>
        <end position="490"/>
    </location>
</feature>
<dbReference type="InterPro" id="IPR039795">
    <property type="entry name" value="LTN1/Rkr1"/>
</dbReference>
<evidence type="ECO:0000256" key="8">
    <source>
        <dbReference type="ARBA" id="ARBA00022679"/>
    </source>
</evidence>
<evidence type="ECO:0000313" key="20">
    <source>
        <dbReference type="Proteomes" id="UP000504638"/>
    </source>
</evidence>
<evidence type="ECO:0000256" key="2">
    <source>
        <dbReference type="ARBA" id="ARBA00004514"/>
    </source>
</evidence>
<feature type="domain" description="RING-type" evidence="18">
    <location>
        <begin position="1546"/>
        <end position="1592"/>
    </location>
</feature>
<dbReference type="Gene3D" id="1.25.10.10">
    <property type="entry name" value="Leucine-rich Repeat Variant"/>
    <property type="match status" value="1"/>
</dbReference>
<keyword evidence="11 15" id="KW-0863">Zinc-finger</keyword>
<dbReference type="InterPro" id="IPR016024">
    <property type="entry name" value="ARM-type_fold"/>
</dbReference>
<evidence type="ECO:0000256" key="16">
    <source>
        <dbReference type="RuleBase" id="RU367090"/>
    </source>
</evidence>
<dbReference type="Pfam" id="PF13639">
    <property type="entry name" value="zf-RING_2"/>
    <property type="match status" value="1"/>
</dbReference>
<accession>A0A6G1FYA3</accession>
<evidence type="ECO:0000256" key="6">
    <source>
        <dbReference type="ARBA" id="ARBA00017157"/>
    </source>
</evidence>
<dbReference type="OrthoDB" id="6108at2759"/>
<comment type="catalytic activity">
    <reaction evidence="1 16">
        <text>S-ubiquitinyl-[E2 ubiquitin-conjugating enzyme]-L-cysteine + [acceptor protein]-L-lysine = [E2 ubiquitin-conjugating enzyme]-L-cysteine + N(6)-ubiquitinyl-[acceptor protein]-L-lysine.</text>
        <dbReference type="EC" id="2.3.2.27"/>
    </reaction>
</comment>
<organism evidence="19">
    <name type="scientific">Eremomyces bilateralis CBS 781.70</name>
    <dbReference type="NCBI Taxonomy" id="1392243"/>
    <lineage>
        <taxon>Eukaryota</taxon>
        <taxon>Fungi</taxon>
        <taxon>Dikarya</taxon>
        <taxon>Ascomycota</taxon>
        <taxon>Pezizomycotina</taxon>
        <taxon>Dothideomycetes</taxon>
        <taxon>Dothideomycetes incertae sedis</taxon>
        <taxon>Eremomycetales</taxon>
        <taxon>Eremomycetaceae</taxon>
        <taxon>Eremomyces</taxon>
    </lineage>
</organism>
<dbReference type="GO" id="GO:0072344">
    <property type="term" value="P:rescue of stalled ribosome"/>
    <property type="evidence" value="ECO:0007669"/>
    <property type="project" value="UniProtKB-UniRule"/>
</dbReference>
<evidence type="ECO:0000256" key="3">
    <source>
        <dbReference type="ARBA" id="ARBA00004906"/>
    </source>
</evidence>
<dbReference type="SUPFAM" id="SSF48371">
    <property type="entry name" value="ARM repeat"/>
    <property type="match status" value="1"/>
</dbReference>
<evidence type="ECO:0000256" key="12">
    <source>
        <dbReference type="ARBA" id="ARBA00022786"/>
    </source>
</evidence>
<feature type="non-terminal residue" evidence="19">
    <location>
        <position position="1"/>
    </location>
</feature>
<dbReference type="Pfam" id="PF23009">
    <property type="entry name" value="UBC_like"/>
    <property type="match status" value="1"/>
</dbReference>
<comment type="pathway">
    <text evidence="3 16">Protein modification; protein ubiquitination.</text>
</comment>
<dbReference type="PANTHER" id="PTHR12389">
    <property type="entry name" value="ZINC FINGER PROTEIN 294"/>
    <property type="match status" value="1"/>
</dbReference>
<reference evidence="21" key="3">
    <citation type="submission" date="2025-04" db="UniProtKB">
        <authorList>
            <consortium name="RefSeq"/>
        </authorList>
    </citation>
    <scope>IDENTIFICATION</scope>
    <source>
        <strain evidence="21">CBS 781.70</strain>
    </source>
</reference>
<evidence type="ECO:0000256" key="13">
    <source>
        <dbReference type="ARBA" id="ARBA00022833"/>
    </source>
</evidence>
<proteinExistence type="inferred from homology"/>
<evidence type="ECO:0000313" key="19">
    <source>
        <dbReference type="EMBL" id="KAF1810845.1"/>
    </source>
</evidence>